<reference evidence="1" key="2">
    <citation type="submission" date="2021-04" db="EMBL/GenBank/DDBJ databases">
        <authorList>
            <person name="Gilroy R."/>
        </authorList>
    </citation>
    <scope>NUCLEOTIDE SEQUENCE</scope>
    <source>
        <strain evidence="1">ChiBcec8-13705</strain>
    </source>
</reference>
<dbReference type="Proteomes" id="UP000886803">
    <property type="component" value="Unassembled WGS sequence"/>
</dbReference>
<comment type="caution">
    <text evidence="1">The sequence shown here is derived from an EMBL/GenBank/DDBJ whole genome shotgun (WGS) entry which is preliminary data.</text>
</comment>
<evidence type="ECO:0000313" key="1">
    <source>
        <dbReference type="EMBL" id="HJB42313.1"/>
    </source>
</evidence>
<organism evidence="1 2">
    <name type="scientific">Candidatus Gemmiger avicola</name>
    <dbReference type="NCBI Taxonomy" id="2838605"/>
    <lineage>
        <taxon>Bacteria</taxon>
        <taxon>Bacillati</taxon>
        <taxon>Bacillota</taxon>
        <taxon>Clostridia</taxon>
        <taxon>Eubacteriales</taxon>
        <taxon>Gemmiger</taxon>
    </lineage>
</organism>
<dbReference type="AlphaFoldDB" id="A0A9D2M7J4"/>
<evidence type="ECO:0000313" key="2">
    <source>
        <dbReference type="Proteomes" id="UP000886803"/>
    </source>
</evidence>
<reference evidence="1" key="1">
    <citation type="journal article" date="2021" name="PeerJ">
        <title>Extensive microbial diversity within the chicken gut microbiome revealed by metagenomics and culture.</title>
        <authorList>
            <person name="Gilroy R."/>
            <person name="Ravi A."/>
            <person name="Getino M."/>
            <person name="Pursley I."/>
            <person name="Horton D.L."/>
            <person name="Alikhan N.F."/>
            <person name="Baker D."/>
            <person name="Gharbi K."/>
            <person name="Hall N."/>
            <person name="Watson M."/>
            <person name="Adriaenssens E.M."/>
            <person name="Foster-Nyarko E."/>
            <person name="Jarju S."/>
            <person name="Secka A."/>
            <person name="Antonio M."/>
            <person name="Oren A."/>
            <person name="Chaudhuri R.R."/>
            <person name="La Ragione R."/>
            <person name="Hildebrand F."/>
            <person name="Pallen M.J."/>
        </authorList>
    </citation>
    <scope>NUCLEOTIDE SEQUENCE</scope>
    <source>
        <strain evidence="1">ChiBcec8-13705</strain>
    </source>
</reference>
<sequence>MQDHYTTHQRGMQSVFGPKSIFQRYLQGNSSIFGHLDQTPIPAAARPSHRKIREKDSFYRVFCRFFACFPASLTPRDLLAAGAITGEERPVLDVNVHFSGHPALDFAPSFCYTIIDQ</sequence>
<accession>A0A9D2M7J4</accession>
<protein>
    <submittedName>
        <fullName evidence="1">Uncharacterized protein</fullName>
    </submittedName>
</protein>
<name>A0A9D2M7J4_9FIRM</name>
<proteinExistence type="predicted"/>
<feature type="non-terminal residue" evidence="1">
    <location>
        <position position="117"/>
    </location>
</feature>
<dbReference type="EMBL" id="DWYG01000125">
    <property type="protein sequence ID" value="HJB42313.1"/>
    <property type="molecule type" value="Genomic_DNA"/>
</dbReference>
<gene>
    <name evidence="1" type="ORF">H9945_07430</name>
</gene>